<dbReference type="Gene3D" id="1.10.510.10">
    <property type="entry name" value="Transferase(Phosphotransferase) domain 1"/>
    <property type="match status" value="1"/>
</dbReference>
<dbReference type="SUPFAM" id="SSF48452">
    <property type="entry name" value="TPR-like"/>
    <property type="match status" value="2"/>
</dbReference>
<feature type="region of interest" description="Disordered" evidence="5">
    <location>
        <begin position="355"/>
        <end position="376"/>
    </location>
</feature>
<feature type="repeat" description="TPR" evidence="3">
    <location>
        <begin position="704"/>
        <end position="737"/>
    </location>
</feature>
<dbReference type="SMART" id="SM00028">
    <property type="entry name" value="TPR"/>
    <property type="match status" value="11"/>
</dbReference>
<dbReference type="InterPro" id="IPR013105">
    <property type="entry name" value="TPR_2"/>
</dbReference>
<dbReference type="GO" id="GO:0005524">
    <property type="term" value="F:ATP binding"/>
    <property type="evidence" value="ECO:0007669"/>
    <property type="project" value="UniProtKB-UniRule"/>
</dbReference>
<dbReference type="PROSITE" id="PS50005">
    <property type="entry name" value="TPR"/>
    <property type="match status" value="8"/>
</dbReference>
<gene>
    <name evidence="8" type="ORF">ENR15_01720</name>
</gene>
<evidence type="ECO:0000259" key="7">
    <source>
        <dbReference type="PROSITE" id="PS50011"/>
    </source>
</evidence>
<sequence length="824" mass="90356">MTSDKGQGTRDIYVIIYPWMVLGAAMGNNEIHIGKLLDRRYRIVQVLGSGTFGNTFLAADTHRPGYPQCIVKQLRPPSQNQRNLQIIELIFKKKAESLEKLGKNNSIPQLLAFFEEEQEFYLVEEFISGQPLTSEIGANKKISEDAVVKLLVEILEILTFVHGQGLVHGKIKPDNFIRQQPEGRLVLIDFGLVREINQHLINGARNLSGAVTPNGDRLSVSRPLPITAVGEDSSGAAPGAVNGSAPPPELDTKLPGGRMPILGYSGDLYGAGLIAISALTGLTRDEIITTTDNYSGGGSSNEPGLALSWKDFTAKNPPPSDSLLAVVDKMVHPDTSQRYQSAGAALADLKKLQTQRRLPPPPPPPPSKVGVNNGRSSLLSPWGAVNNQGSHPNQPKAKAPFPLLPVTAIVFSFLALMSLGWLLWGNYEQNRITELQTRGLERARSGDKQGAIQEFNSAIELNPNNAEAYYKRANALYDLGDYQDAVEDYTVAIRINPSYVNSYFNRGLTYYEMGKYREAIADYTMTIKLNPKDADAYNKRGVAYHQLGDYSAALQDYTKAIALNPKDPTAYINRGLSASAAGNKQSAIADYTEALRQDPNNADAFYSRGRARFFLADYKGAMEDYTEAIEHNPDNSAIYANRCGAYLNLAQYELAIADCTKALEINSQDETAFDNRCIAYLNLANYPEAIADCTAAIQLSPKKAKAYSNRGLARSGAKDLIGAIEDYSEAIALSPGDAVAFNNRGKVHEEMGKHGEALVDFTQAIRLKQDYDLAYYNRGMVRLKLGDKEGAIEDLRTSGKLCLDQGKTGCYNDAQYQIRQLQPQ</sequence>
<keyword evidence="6" id="KW-0472">Membrane</keyword>
<keyword evidence="6" id="KW-0812">Transmembrane</keyword>
<feature type="compositionally biased region" description="Pro residues" evidence="5">
    <location>
        <begin position="358"/>
        <end position="367"/>
    </location>
</feature>
<dbReference type="InterPro" id="IPR011990">
    <property type="entry name" value="TPR-like_helical_dom_sf"/>
</dbReference>
<dbReference type="PROSITE" id="PS50011">
    <property type="entry name" value="PROTEIN_KINASE_DOM"/>
    <property type="match status" value="1"/>
</dbReference>
<evidence type="ECO:0000313" key="8">
    <source>
        <dbReference type="EMBL" id="HGF99406.1"/>
    </source>
</evidence>
<keyword evidence="1" id="KW-0677">Repeat</keyword>
<feature type="repeat" description="TPR" evidence="3">
    <location>
        <begin position="534"/>
        <end position="567"/>
    </location>
</feature>
<feature type="repeat" description="TPR" evidence="3">
    <location>
        <begin position="738"/>
        <end position="771"/>
    </location>
</feature>
<dbReference type="PANTHER" id="PTHR44858">
    <property type="entry name" value="TETRATRICOPEPTIDE REPEAT PROTEIN 6"/>
    <property type="match status" value="1"/>
</dbReference>
<keyword evidence="2 3" id="KW-0802">TPR repeat</keyword>
<dbReference type="InterPro" id="IPR000719">
    <property type="entry name" value="Prot_kinase_dom"/>
</dbReference>
<evidence type="ECO:0000256" key="4">
    <source>
        <dbReference type="PROSITE-ProRule" id="PRU10141"/>
    </source>
</evidence>
<dbReference type="SUPFAM" id="SSF56112">
    <property type="entry name" value="Protein kinase-like (PK-like)"/>
    <property type="match status" value="1"/>
</dbReference>
<dbReference type="Gene3D" id="3.30.200.20">
    <property type="entry name" value="Phosphorylase Kinase, domain 1"/>
    <property type="match status" value="1"/>
</dbReference>
<dbReference type="Pfam" id="PF00069">
    <property type="entry name" value="Pkinase"/>
    <property type="match status" value="1"/>
</dbReference>
<dbReference type="EMBL" id="DSPX01000016">
    <property type="protein sequence ID" value="HGF99406.1"/>
    <property type="molecule type" value="Genomic_DNA"/>
</dbReference>
<dbReference type="GO" id="GO:0004672">
    <property type="term" value="F:protein kinase activity"/>
    <property type="evidence" value="ECO:0007669"/>
    <property type="project" value="InterPro"/>
</dbReference>
<dbReference type="Pfam" id="PF07719">
    <property type="entry name" value="TPR_2"/>
    <property type="match status" value="1"/>
</dbReference>
<feature type="binding site" evidence="4">
    <location>
        <position position="72"/>
    </location>
    <ligand>
        <name>ATP</name>
        <dbReference type="ChEBI" id="CHEBI:30616"/>
    </ligand>
</feature>
<dbReference type="PANTHER" id="PTHR44858:SF1">
    <property type="entry name" value="UDP-N-ACETYLGLUCOSAMINE--PEPTIDE N-ACETYLGLUCOSAMINYLTRANSFERASE SPINDLY-RELATED"/>
    <property type="match status" value="1"/>
</dbReference>
<keyword evidence="6" id="KW-1133">Transmembrane helix</keyword>
<evidence type="ECO:0000256" key="2">
    <source>
        <dbReference type="ARBA" id="ARBA00022803"/>
    </source>
</evidence>
<feature type="repeat" description="TPR" evidence="3">
    <location>
        <begin position="432"/>
        <end position="465"/>
    </location>
</feature>
<comment type="caution">
    <text evidence="8">The sequence shown here is derived from an EMBL/GenBank/DDBJ whole genome shotgun (WGS) entry which is preliminary data.</text>
</comment>
<dbReference type="PROSITE" id="PS00107">
    <property type="entry name" value="PROTEIN_KINASE_ATP"/>
    <property type="match status" value="1"/>
</dbReference>
<evidence type="ECO:0000256" key="6">
    <source>
        <dbReference type="SAM" id="Phobius"/>
    </source>
</evidence>
<dbReference type="InterPro" id="IPR019734">
    <property type="entry name" value="TPR_rpt"/>
</dbReference>
<dbReference type="PROSITE" id="PS50293">
    <property type="entry name" value="TPR_REGION"/>
    <property type="match status" value="3"/>
</dbReference>
<dbReference type="AlphaFoldDB" id="A0A7C3ZUP2"/>
<feature type="repeat" description="TPR" evidence="3">
    <location>
        <begin position="602"/>
        <end position="635"/>
    </location>
</feature>
<organism evidence="8">
    <name type="scientific">Planktothricoides sp. SpSt-374</name>
    <dbReference type="NCBI Taxonomy" id="2282167"/>
    <lineage>
        <taxon>Bacteria</taxon>
        <taxon>Bacillati</taxon>
        <taxon>Cyanobacteriota</taxon>
        <taxon>Cyanophyceae</taxon>
        <taxon>Oscillatoriophycideae</taxon>
        <taxon>Oscillatoriales</taxon>
        <taxon>Oscillatoriaceae</taxon>
        <taxon>Planktothricoides</taxon>
    </lineage>
</organism>
<accession>A0A7C3ZUP2</accession>
<dbReference type="SMART" id="SM00220">
    <property type="entry name" value="S_TKc"/>
    <property type="match status" value="1"/>
</dbReference>
<name>A0A7C3ZUP2_9CYAN</name>
<proteinExistence type="predicted"/>
<evidence type="ECO:0000256" key="5">
    <source>
        <dbReference type="SAM" id="MobiDB-lite"/>
    </source>
</evidence>
<keyword evidence="4" id="KW-0067">ATP-binding</keyword>
<feature type="domain" description="Protein kinase" evidence="7">
    <location>
        <begin position="41"/>
        <end position="358"/>
    </location>
</feature>
<dbReference type="Pfam" id="PF13181">
    <property type="entry name" value="TPR_8"/>
    <property type="match status" value="2"/>
</dbReference>
<feature type="repeat" description="TPR" evidence="3">
    <location>
        <begin position="466"/>
        <end position="499"/>
    </location>
</feature>
<dbReference type="GO" id="GO:0009279">
    <property type="term" value="C:cell outer membrane"/>
    <property type="evidence" value="ECO:0007669"/>
    <property type="project" value="TreeGrafter"/>
</dbReference>
<dbReference type="InterPro" id="IPR050498">
    <property type="entry name" value="Ycf3"/>
</dbReference>
<dbReference type="GO" id="GO:0046813">
    <property type="term" value="P:receptor-mediated virion attachment to host cell"/>
    <property type="evidence" value="ECO:0007669"/>
    <property type="project" value="TreeGrafter"/>
</dbReference>
<evidence type="ECO:0000256" key="3">
    <source>
        <dbReference type="PROSITE-ProRule" id="PRU00339"/>
    </source>
</evidence>
<dbReference type="InterPro" id="IPR011009">
    <property type="entry name" value="Kinase-like_dom_sf"/>
</dbReference>
<feature type="region of interest" description="Disordered" evidence="5">
    <location>
        <begin position="229"/>
        <end position="249"/>
    </location>
</feature>
<feature type="repeat" description="TPR" evidence="3">
    <location>
        <begin position="500"/>
        <end position="533"/>
    </location>
</feature>
<reference evidence="8" key="1">
    <citation type="journal article" date="2020" name="mSystems">
        <title>Genome- and Community-Level Interaction Insights into Carbon Utilization and Element Cycling Functions of Hydrothermarchaeota in Hydrothermal Sediment.</title>
        <authorList>
            <person name="Zhou Z."/>
            <person name="Liu Y."/>
            <person name="Xu W."/>
            <person name="Pan J."/>
            <person name="Luo Z.H."/>
            <person name="Li M."/>
        </authorList>
    </citation>
    <scope>NUCLEOTIDE SEQUENCE [LARGE SCALE GENOMIC DNA]</scope>
    <source>
        <strain evidence="8">SpSt-374</strain>
    </source>
</reference>
<evidence type="ECO:0000256" key="1">
    <source>
        <dbReference type="ARBA" id="ARBA00022737"/>
    </source>
</evidence>
<dbReference type="Pfam" id="PF13432">
    <property type="entry name" value="TPR_16"/>
    <property type="match status" value="4"/>
</dbReference>
<keyword evidence="4" id="KW-0547">Nucleotide-binding</keyword>
<dbReference type="InterPro" id="IPR017441">
    <property type="entry name" value="Protein_kinase_ATP_BS"/>
</dbReference>
<feature type="transmembrane region" description="Helical" evidence="6">
    <location>
        <begin position="12"/>
        <end position="31"/>
    </location>
</feature>
<dbReference type="Gene3D" id="1.25.40.10">
    <property type="entry name" value="Tetratricopeptide repeat domain"/>
    <property type="match status" value="5"/>
</dbReference>
<protein>
    <submittedName>
        <fullName evidence="8">Tetratricopeptide repeat protein</fullName>
    </submittedName>
</protein>
<feature type="repeat" description="TPR" evidence="3">
    <location>
        <begin position="568"/>
        <end position="601"/>
    </location>
</feature>